<dbReference type="GO" id="GO:0016810">
    <property type="term" value="F:hydrolase activity, acting on carbon-nitrogen (but not peptide) bonds"/>
    <property type="evidence" value="ECO:0007669"/>
    <property type="project" value="InterPro"/>
</dbReference>
<keyword evidence="2" id="KW-0378">Hydrolase</keyword>
<name>A0A1M5ME66_9BACT</name>
<organism evidence="4 5">
    <name type="scientific">Chryseolinea serpens</name>
    <dbReference type="NCBI Taxonomy" id="947013"/>
    <lineage>
        <taxon>Bacteria</taxon>
        <taxon>Pseudomonadati</taxon>
        <taxon>Bacteroidota</taxon>
        <taxon>Cytophagia</taxon>
        <taxon>Cytophagales</taxon>
        <taxon>Fulvivirgaceae</taxon>
        <taxon>Chryseolinea</taxon>
    </lineage>
</organism>
<dbReference type="GO" id="GO:0016020">
    <property type="term" value="C:membrane"/>
    <property type="evidence" value="ECO:0007669"/>
    <property type="project" value="TreeGrafter"/>
</dbReference>
<dbReference type="Proteomes" id="UP000184212">
    <property type="component" value="Unassembled WGS sequence"/>
</dbReference>
<evidence type="ECO:0000259" key="3">
    <source>
        <dbReference type="PROSITE" id="PS51677"/>
    </source>
</evidence>
<dbReference type="InterPro" id="IPR011330">
    <property type="entry name" value="Glyco_hydro/deAcase_b/a-brl"/>
</dbReference>
<keyword evidence="5" id="KW-1185">Reference proteome</keyword>
<dbReference type="PROSITE" id="PS51677">
    <property type="entry name" value="NODB"/>
    <property type="match status" value="1"/>
</dbReference>
<evidence type="ECO:0000313" key="5">
    <source>
        <dbReference type="Proteomes" id="UP000184212"/>
    </source>
</evidence>
<dbReference type="GO" id="GO:0046872">
    <property type="term" value="F:metal ion binding"/>
    <property type="evidence" value="ECO:0007669"/>
    <property type="project" value="UniProtKB-KW"/>
</dbReference>
<sequence length="206" mass="23871">MLHRTPSLFPFLYPSLTWRIENASRELYLTFDDGPVPGPTEFVLDTLAAHNAKATFFCIGDNVRKHPDIFKQVIAKEHAVANHTFNHMNGWKTNRSDYVQNIKQCQEEMARHTQVPALFRPPYGRITRSQIKALPDFQIIMWDVLSVDYDRHLSAERCLKNTINAIRPGSIIVFHDSLKAERNMTYALPRVLDHFTQQGFQFKTLS</sequence>
<dbReference type="InterPro" id="IPR050248">
    <property type="entry name" value="Polysacc_deacetylase_ArnD"/>
</dbReference>
<feature type="domain" description="NodB homology" evidence="3">
    <location>
        <begin position="25"/>
        <end position="203"/>
    </location>
</feature>
<gene>
    <name evidence="4" type="ORF">SAMN04488109_1685</name>
</gene>
<reference evidence="4 5" key="1">
    <citation type="submission" date="2016-11" db="EMBL/GenBank/DDBJ databases">
        <authorList>
            <person name="Jaros S."/>
            <person name="Januszkiewicz K."/>
            <person name="Wedrychowicz H."/>
        </authorList>
    </citation>
    <scope>NUCLEOTIDE SEQUENCE [LARGE SCALE GENOMIC DNA]</scope>
    <source>
        <strain evidence="4 5">DSM 24574</strain>
    </source>
</reference>
<dbReference type="RefSeq" id="WP_073132715.1">
    <property type="nucleotide sequence ID" value="NZ_FQWQ01000001.1"/>
</dbReference>
<dbReference type="AlphaFoldDB" id="A0A1M5ME66"/>
<dbReference type="PANTHER" id="PTHR10587">
    <property type="entry name" value="GLYCOSYL TRANSFERASE-RELATED"/>
    <property type="match status" value="1"/>
</dbReference>
<evidence type="ECO:0000256" key="1">
    <source>
        <dbReference type="ARBA" id="ARBA00022723"/>
    </source>
</evidence>
<evidence type="ECO:0000256" key="2">
    <source>
        <dbReference type="ARBA" id="ARBA00022801"/>
    </source>
</evidence>
<evidence type="ECO:0000313" key="4">
    <source>
        <dbReference type="EMBL" id="SHG75219.1"/>
    </source>
</evidence>
<protein>
    <submittedName>
        <fullName evidence="4">Peptidoglycan/xylan/chitin deacetylase, PgdA/CDA1 family</fullName>
    </submittedName>
</protein>
<dbReference type="OrthoDB" id="9812065at2"/>
<dbReference type="Gene3D" id="3.20.20.370">
    <property type="entry name" value="Glycoside hydrolase/deacetylase"/>
    <property type="match status" value="1"/>
</dbReference>
<dbReference type="SUPFAM" id="SSF88713">
    <property type="entry name" value="Glycoside hydrolase/deacetylase"/>
    <property type="match status" value="1"/>
</dbReference>
<proteinExistence type="predicted"/>
<dbReference type="CDD" id="cd10917">
    <property type="entry name" value="CE4_NodB_like_6s_7s"/>
    <property type="match status" value="1"/>
</dbReference>
<dbReference type="PANTHER" id="PTHR10587:SF133">
    <property type="entry name" value="CHITIN DEACETYLASE 1-RELATED"/>
    <property type="match status" value="1"/>
</dbReference>
<dbReference type="Pfam" id="PF01522">
    <property type="entry name" value="Polysacc_deac_1"/>
    <property type="match status" value="1"/>
</dbReference>
<accession>A0A1M5ME66</accession>
<dbReference type="EMBL" id="FQWQ01000001">
    <property type="protein sequence ID" value="SHG75219.1"/>
    <property type="molecule type" value="Genomic_DNA"/>
</dbReference>
<dbReference type="GO" id="GO:0005975">
    <property type="term" value="P:carbohydrate metabolic process"/>
    <property type="evidence" value="ECO:0007669"/>
    <property type="project" value="InterPro"/>
</dbReference>
<dbReference type="STRING" id="947013.SAMN04488109_1685"/>
<keyword evidence="1" id="KW-0479">Metal-binding</keyword>
<dbReference type="InterPro" id="IPR002509">
    <property type="entry name" value="NODB_dom"/>
</dbReference>